<evidence type="ECO:0000256" key="4">
    <source>
        <dbReference type="ARBA" id="ARBA00022679"/>
    </source>
</evidence>
<organism evidence="10 11">
    <name type="scientific">Haloferula sargassicola</name>
    <dbReference type="NCBI Taxonomy" id="490096"/>
    <lineage>
        <taxon>Bacteria</taxon>
        <taxon>Pseudomonadati</taxon>
        <taxon>Verrucomicrobiota</taxon>
        <taxon>Verrucomicrobiia</taxon>
        <taxon>Verrucomicrobiales</taxon>
        <taxon>Verrucomicrobiaceae</taxon>
        <taxon>Haloferula</taxon>
    </lineage>
</organism>
<name>A0ABP9UW94_9BACT</name>
<protein>
    <submittedName>
        <fullName evidence="10">Undecaprenylphosphate-alpha-4-amino-4-deoxy-L-arabinose arabinosyl transferase</fullName>
    </submittedName>
</protein>
<evidence type="ECO:0000256" key="8">
    <source>
        <dbReference type="SAM" id="Phobius"/>
    </source>
</evidence>
<feature type="transmembrane region" description="Helical" evidence="8">
    <location>
        <begin position="127"/>
        <end position="146"/>
    </location>
</feature>
<evidence type="ECO:0000256" key="6">
    <source>
        <dbReference type="ARBA" id="ARBA00022989"/>
    </source>
</evidence>
<dbReference type="Proteomes" id="UP001476282">
    <property type="component" value="Unassembled WGS sequence"/>
</dbReference>
<feature type="transmembrane region" description="Helical" evidence="8">
    <location>
        <begin position="318"/>
        <end position="336"/>
    </location>
</feature>
<feature type="transmembrane region" description="Helical" evidence="8">
    <location>
        <begin position="374"/>
        <end position="395"/>
    </location>
</feature>
<evidence type="ECO:0000256" key="5">
    <source>
        <dbReference type="ARBA" id="ARBA00022692"/>
    </source>
</evidence>
<dbReference type="PANTHER" id="PTHR33908:SF3">
    <property type="entry name" value="UNDECAPRENYL PHOSPHATE-ALPHA-4-AMINO-4-DEOXY-L-ARABINOSE ARABINOSYL TRANSFERASE"/>
    <property type="match status" value="1"/>
</dbReference>
<evidence type="ECO:0000313" key="10">
    <source>
        <dbReference type="EMBL" id="GAA5483604.1"/>
    </source>
</evidence>
<dbReference type="EMBL" id="BAABRI010000016">
    <property type="protein sequence ID" value="GAA5483604.1"/>
    <property type="molecule type" value="Genomic_DNA"/>
</dbReference>
<dbReference type="GO" id="GO:0016740">
    <property type="term" value="F:transferase activity"/>
    <property type="evidence" value="ECO:0007669"/>
    <property type="project" value="UniProtKB-KW"/>
</dbReference>
<gene>
    <name evidence="10" type="primary">arnT</name>
    <name evidence="10" type="ORF">Hsar01_02838</name>
</gene>
<reference evidence="10 11" key="1">
    <citation type="submission" date="2024-02" db="EMBL/GenBank/DDBJ databases">
        <title>Haloferula sargassicola NBRC 104335.</title>
        <authorList>
            <person name="Ichikawa N."/>
            <person name="Katano-Makiyama Y."/>
            <person name="Hidaka K."/>
        </authorList>
    </citation>
    <scope>NUCLEOTIDE SEQUENCE [LARGE SCALE GENOMIC DNA]</scope>
    <source>
        <strain evidence="10 11">NBRC 104335</strain>
    </source>
</reference>
<feature type="transmembrane region" description="Helical" evidence="8">
    <location>
        <begin position="98"/>
        <end position="115"/>
    </location>
</feature>
<dbReference type="RefSeq" id="WP_353567715.1">
    <property type="nucleotide sequence ID" value="NZ_BAABRI010000016.1"/>
</dbReference>
<feature type="domain" description="ArnT-like N-terminal" evidence="9">
    <location>
        <begin position="41"/>
        <end position="253"/>
    </location>
</feature>
<dbReference type="PANTHER" id="PTHR33908">
    <property type="entry name" value="MANNOSYLTRANSFERASE YKCB-RELATED"/>
    <property type="match status" value="1"/>
</dbReference>
<comment type="caution">
    <text evidence="10">The sequence shown here is derived from an EMBL/GenBank/DDBJ whole genome shotgun (WGS) entry which is preliminary data.</text>
</comment>
<accession>A0ABP9UW94</accession>
<keyword evidence="4 10" id="KW-0808">Transferase</keyword>
<evidence type="ECO:0000259" key="9">
    <source>
        <dbReference type="Pfam" id="PF02366"/>
    </source>
</evidence>
<proteinExistence type="predicted"/>
<dbReference type="InterPro" id="IPR050297">
    <property type="entry name" value="LipidA_mod_glycosyltrf_83"/>
</dbReference>
<feature type="transmembrane region" description="Helical" evidence="8">
    <location>
        <begin position="222"/>
        <end position="241"/>
    </location>
</feature>
<comment type="subcellular location">
    <subcellularLocation>
        <location evidence="1">Cell membrane</location>
        <topology evidence="1">Multi-pass membrane protein</topology>
    </subcellularLocation>
</comment>
<keyword evidence="11" id="KW-1185">Reference proteome</keyword>
<evidence type="ECO:0000256" key="2">
    <source>
        <dbReference type="ARBA" id="ARBA00022475"/>
    </source>
</evidence>
<keyword evidence="5 8" id="KW-0812">Transmembrane</keyword>
<evidence type="ECO:0000256" key="1">
    <source>
        <dbReference type="ARBA" id="ARBA00004651"/>
    </source>
</evidence>
<evidence type="ECO:0000256" key="7">
    <source>
        <dbReference type="ARBA" id="ARBA00023136"/>
    </source>
</evidence>
<keyword evidence="3" id="KW-0328">Glycosyltransferase</keyword>
<keyword evidence="6 8" id="KW-1133">Transmembrane helix</keyword>
<keyword evidence="2" id="KW-1003">Cell membrane</keyword>
<dbReference type="Pfam" id="PF02366">
    <property type="entry name" value="PMT"/>
    <property type="match status" value="1"/>
</dbReference>
<evidence type="ECO:0000256" key="3">
    <source>
        <dbReference type="ARBA" id="ARBA00022676"/>
    </source>
</evidence>
<sequence length="502" mass="55240">MNTSGPLRTPSAIALSARHRRAVIAGFVLLIALRVVAMFIVPFTDTTEARYAEIARKMVETNDWITPQFDYGVPFWGKPPLHTWMSAIGMEIFGVNEFGGRILIFAAACALLALLHGWVKRERGPDAAWLATTLLTGCAIFFVSMAAVMTDLALLAGTALSMVGFWNALRGGRNARSWGHAFFIGQAIGLLAKGPVAVALSAIPVFAWVVWQARWRDTWRRLPWISGTLLMLLLCLPWYIAAELKTPGFLKYFIVGEHLQRFLISGWKGDLYGSGHAKPRGTIWLFWALAMLPWTPLLLAPLARWRKLRPAFSRTDGWRPYLLCWALSPMVFFTLATNIIPTYVITGVPAAAVLGVEMWALAGWQRSAWLPRAFIGSSLAALLIFGAGIALIGAGDGTLTKGSQKHAVAAGEVPGYRFNYYGKRRFSAEFYSAGSARCLTDAAALLALTTNGEPDVLEIQRPLLPRVPAGVLSHFDVRAEIGDDVVFIEKPRKKEEEVARVN</sequence>
<feature type="transmembrane region" description="Helical" evidence="8">
    <location>
        <begin position="284"/>
        <end position="303"/>
    </location>
</feature>
<feature type="transmembrane region" description="Helical" evidence="8">
    <location>
        <begin position="181"/>
        <end position="210"/>
    </location>
</feature>
<keyword evidence="7 8" id="KW-0472">Membrane</keyword>
<evidence type="ECO:0000313" key="11">
    <source>
        <dbReference type="Proteomes" id="UP001476282"/>
    </source>
</evidence>
<dbReference type="InterPro" id="IPR003342">
    <property type="entry name" value="ArnT-like_N"/>
</dbReference>
<feature type="transmembrane region" description="Helical" evidence="8">
    <location>
        <begin position="21"/>
        <end position="41"/>
    </location>
</feature>